<organism evidence="3 4">
    <name type="scientific">Pseudoflavonifractor capillosus ATCC 29799</name>
    <dbReference type="NCBI Taxonomy" id="411467"/>
    <lineage>
        <taxon>Bacteria</taxon>
        <taxon>Bacillati</taxon>
        <taxon>Bacillota</taxon>
        <taxon>Clostridia</taxon>
        <taxon>Eubacteriales</taxon>
        <taxon>Oscillospiraceae</taxon>
        <taxon>Pseudoflavonifractor</taxon>
    </lineage>
</organism>
<feature type="region of interest" description="Disordered" evidence="1">
    <location>
        <begin position="1"/>
        <end position="20"/>
    </location>
</feature>
<dbReference type="RefSeq" id="WP_006574447.1">
    <property type="nucleotide sequence ID" value="NZ_AAXG02000041.1"/>
</dbReference>
<accession>A6P0F4</accession>
<evidence type="ECO:0000313" key="3">
    <source>
        <dbReference type="EMBL" id="EDM98304.1"/>
    </source>
</evidence>
<reference evidence="3 4" key="1">
    <citation type="submission" date="2007-04" db="EMBL/GenBank/DDBJ databases">
        <authorList>
            <person name="Fulton L."/>
            <person name="Clifton S."/>
            <person name="Fulton B."/>
            <person name="Xu J."/>
            <person name="Minx P."/>
            <person name="Pepin K.H."/>
            <person name="Johnson M."/>
            <person name="Thiruvilangam P."/>
            <person name="Bhonagiri V."/>
            <person name="Nash W.E."/>
            <person name="Mardis E.R."/>
            <person name="Wilson R.K."/>
        </authorList>
    </citation>
    <scope>NUCLEOTIDE SEQUENCE [LARGE SCALE GENOMIC DNA]</scope>
    <source>
        <strain evidence="3 4">ATCC 29799</strain>
    </source>
</reference>
<name>A6P0F4_9FIRM</name>
<protein>
    <recommendedName>
        <fullName evidence="2">Glutamine amidotransferase type-2 domain-containing protein</fullName>
    </recommendedName>
</protein>
<dbReference type="PROSITE" id="PS51278">
    <property type="entry name" value="GATASE_TYPE_2"/>
    <property type="match status" value="1"/>
</dbReference>
<feature type="domain" description="Glutamine amidotransferase type-2" evidence="2">
    <location>
        <begin position="1"/>
        <end position="158"/>
    </location>
</feature>
<feature type="compositionally biased region" description="Polar residues" evidence="1">
    <location>
        <begin position="1"/>
        <end position="10"/>
    </location>
</feature>
<evidence type="ECO:0000259" key="2">
    <source>
        <dbReference type="PROSITE" id="PS51278"/>
    </source>
</evidence>
<evidence type="ECO:0000256" key="1">
    <source>
        <dbReference type="SAM" id="MobiDB-lite"/>
    </source>
</evidence>
<dbReference type="Proteomes" id="UP000003639">
    <property type="component" value="Unassembled WGS sequence"/>
</dbReference>
<evidence type="ECO:0000313" key="4">
    <source>
        <dbReference type="Proteomes" id="UP000003639"/>
    </source>
</evidence>
<dbReference type="Pfam" id="PF13522">
    <property type="entry name" value="GATase_6"/>
    <property type="match status" value="1"/>
</dbReference>
<dbReference type="EMBL" id="AAXG02000041">
    <property type="protein sequence ID" value="EDM98304.1"/>
    <property type="molecule type" value="Genomic_DNA"/>
</dbReference>
<proteinExistence type="predicted"/>
<gene>
    <name evidence="3" type="ORF">BACCAP_03965</name>
</gene>
<dbReference type="InterPro" id="IPR017932">
    <property type="entry name" value="GATase_2_dom"/>
</dbReference>
<dbReference type="CDD" id="cd00352">
    <property type="entry name" value="Gn_AT_II"/>
    <property type="match status" value="1"/>
</dbReference>
<reference evidence="3 4" key="2">
    <citation type="submission" date="2007-06" db="EMBL/GenBank/DDBJ databases">
        <title>Draft genome sequence of Pseudoflavonifractor capillosus ATCC 29799.</title>
        <authorList>
            <person name="Sudarsanam P."/>
            <person name="Ley R."/>
            <person name="Guruge J."/>
            <person name="Turnbaugh P.J."/>
            <person name="Mahowald M."/>
            <person name="Liep D."/>
            <person name="Gordon J."/>
        </authorList>
    </citation>
    <scope>NUCLEOTIDE SEQUENCE [LARGE SCALE GENOMIC DNA]</scope>
    <source>
        <strain evidence="3 4">ATCC 29799</strain>
    </source>
</reference>
<keyword evidence="4" id="KW-1185">Reference proteome</keyword>
<dbReference type="SUPFAM" id="SSF56235">
    <property type="entry name" value="N-terminal nucleophile aminohydrolases (Ntn hydrolases)"/>
    <property type="match status" value="1"/>
</dbReference>
<sequence>MGHTRLTTQGSEKRNRNNHPFYGNAGGTAFALAHNGVLQNDVELRWRNGLPRTRIQTDSYIAVQLIEQKRALHLNSLKDMAEQVEGTFSFTVLDERDNLYFIKGDNPLCIYRYPRTGLLLYASTEDILVRALSSLKLTLEQPEQVVLACGEIAKVDATGAIDCCTFCTDNLFAGWYPWHRADYPRSHWHWPCFPASGETEHGYVKELKSVAGHFGYSADDVDALLDEGFSPEELEEYFYCSGR</sequence>
<comment type="caution">
    <text evidence="3">The sequence shown here is derived from an EMBL/GenBank/DDBJ whole genome shotgun (WGS) entry which is preliminary data.</text>
</comment>
<dbReference type="eggNOG" id="COG0449">
    <property type="taxonomic scope" value="Bacteria"/>
</dbReference>
<dbReference type="STRING" id="411467.BACCAP_03965"/>
<dbReference type="InterPro" id="IPR029055">
    <property type="entry name" value="Ntn_hydrolases_N"/>
</dbReference>
<dbReference type="AlphaFoldDB" id="A6P0F4"/>
<dbReference type="Gene3D" id="3.60.20.10">
    <property type="entry name" value="Glutamine Phosphoribosylpyrophosphate, subunit 1, domain 1"/>
    <property type="match status" value="1"/>
</dbReference>